<dbReference type="Gene3D" id="3.40.50.300">
    <property type="entry name" value="P-loop containing nucleotide triphosphate hydrolases"/>
    <property type="match status" value="2"/>
</dbReference>
<dbReference type="InterPro" id="IPR036277">
    <property type="entry name" value="SMC_hinge_sf"/>
</dbReference>
<dbReference type="GO" id="GO:0030261">
    <property type="term" value="P:chromosome condensation"/>
    <property type="evidence" value="ECO:0007669"/>
    <property type="project" value="UniProtKB-KW"/>
</dbReference>
<comment type="similarity">
    <text evidence="2">Belongs to the SMC family. SMC2 subfamily.</text>
</comment>
<evidence type="ECO:0000259" key="14">
    <source>
        <dbReference type="SMART" id="SM00968"/>
    </source>
</evidence>
<organism evidence="15 16">
    <name type="scientific">Dinoponera quadriceps</name>
    <name type="common">South American ant</name>
    <dbReference type="NCBI Taxonomy" id="609295"/>
    <lineage>
        <taxon>Eukaryota</taxon>
        <taxon>Metazoa</taxon>
        <taxon>Ecdysozoa</taxon>
        <taxon>Arthropoda</taxon>
        <taxon>Hexapoda</taxon>
        <taxon>Insecta</taxon>
        <taxon>Pterygota</taxon>
        <taxon>Neoptera</taxon>
        <taxon>Endopterygota</taxon>
        <taxon>Hymenoptera</taxon>
        <taxon>Apocrita</taxon>
        <taxon>Aculeata</taxon>
        <taxon>Formicoidea</taxon>
        <taxon>Formicidae</taxon>
        <taxon>Ponerinae</taxon>
        <taxon>Ponerini</taxon>
        <taxon>Dinoponera</taxon>
    </lineage>
</organism>
<keyword evidence="10" id="KW-0131">Cell cycle</keyword>
<dbReference type="AlphaFoldDB" id="A0A6P3WQN0"/>
<evidence type="ECO:0000256" key="11">
    <source>
        <dbReference type="ARBA" id="ARBA00058936"/>
    </source>
</evidence>
<evidence type="ECO:0000256" key="10">
    <source>
        <dbReference type="ARBA" id="ARBA00023306"/>
    </source>
</evidence>
<dbReference type="InterPro" id="IPR027417">
    <property type="entry name" value="P-loop_NTPase"/>
</dbReference>
<dbReference type="GO" id="GO:0000280">
    <property type="term" value="P:nuclear division"/>
    <property type="evidence" value="ECO:0007669"/>
    <property type="project" value="UniProtKB-ARBA"/>
</dbReference>
<dbReference type="PIRSF" id="PIRSF005719">
    <property type="entry name" value="SMC"/>
    <property type="match status" value="1"/>
</dbReference>
<dbReference type="SUPFAM" id="SSF52540">
    <property type="entry name" value="P-loop containing nucleoside triphosphate hydrolases"/>
    <property type="match status" value="1"/>
</dbReference>
<keyword evidence="9 12" id="KW-0539">Nucleus</keyword>
<dbReference type="Pfam" id="PF02463">
    <property type="entry name" value="SMC_N"/>
    <property type="match status" value="1"/>
</dbReference>
<dbReference type="FunFam" id="3.40.50.300:FF:000385">
    <property type="entry name" value="Structural maintenance of chromosomes 2"/>
    <property type="match status" value="1"/>
</dbReference>
<dbReference type="Gene3D" id="1.20.1060.20">
    <property type="match status" value="1"/>
</dbReference>
<feature type="coiled-coil region" evidence="13">
    <location>
        <begin position="738"/>
        <end position="930"/>
    </location>
</feature>
<evidence type="ECO:0000256" key="4">
    <source>
        <dbReference type="ARBA" id="ARBA00022741"/>
    </source>
</evidence>
<feature type="coiled-coil region" evidence="13">
    <location>
        <begin position="246"/>
        <end position="341"/>
    </location>
</feature>
<dbReference type="GO" id="GO:0051301">
    <property type="term" value="P:cell division"/>
    <property type="evidence" value="ECO:0007669"/>
    <property type="project" value="UniProtKB-KW"/>
</dbReference>
<feature type="coiled-coil region" evidence="13">
    <location>
        <begin position="416"/>
        <end position="502"/>
    </location>
</feature>
<keyword evidence="4" id="KW-0547">Nucleotide-binding</keyword>
<reference evidence="16" key="1">
    <citation type="submission" date="2025-08" db="UniProtKB">
        <authorList>
            <consortium name="RefSeq"/>
        </authorList>
    </citation>
    <scope>IDENTIFICATION</scope>
</reference>
<dbReference type="OrthoDB" id="10255539at2759"/>
<dbReference type="GO" id="GO:0031981">
    <property type="term" value="C:nuclear lumen"/>
    <property type="evidence" value="ECO:0007669"/>
    <property type="project" value="UniProtKB-ARBA"/>
</dbReference>
<accession>A0A6P3WQN0</accession>
<keyword evidence="15" id="KW-1185">Reference proteome</keyword>
<dbReference type="GO" id="GO:0000796">
    <property type="term" value="C:condensin complex"/>
    <property type="evidence" value="ECO:0007669"/>
    <property type="project" value="UniProtKB-ARBA"/>
</dbReference>
<dbReference type="GO" id="GO:0098813">
    <property type="term" value="P:nuclear chromosome segregation"/>
    <property type="evidence" value="ECO:0007669"/>
    <property type="project" value="UniProtKB-ARBA"/>
</dbReference>
<evidence type="ECO:0000256" key="2">
    <source>
        <dbReference type="ARBA" id="ARBA00005231"/>
    </source>
</evidence>
<dbReference type="SUPFAM" id="SSF57997">
    <property type="entry name" value="Tropomyosin"/>
    <property type="match status" value="1"/>
</dbReference>
<evidence type="ECO:0000256" key="1">
    <source>
        <dbReference type="ARBA" id="ARBA00004123"/>
    </source>
</evidence>
<proteinExistence type="inferred from homology"/>
<dbReference type="Pfam" id="PF06470">
    <property type="entry name" value="SMC_hinge"/>
    <property type="match status" value="1"/>
</dbReference>
<evidence type="ECO:0000256" key="12">
    <source>
        <dbReference type="PIRNR" id="PIRNR005719"/>
    </source>
</evidence>
<evidence type="ECO:0000313" key="15">
    <source>
        <dbReference type="Proteomes" id="UP000515204"/>
    </source>
</evidence>
<dbReference type="FunFam" id="3.40.50.300:FF:000278">
    <property type="entry name" value="Structural maintenance of chromosomes 2"/>
    <property type="match status" value="1"/>
</dbReference>
<evidence type="ECO:0000256" key="5">
    <source>
        <dbReference type="ARBA" id="ARBA00022776"/>
    </source>
</evidence>
<dbReference type="Gene3D" id="3.30.70.1620">
    <property type="match status" value="1"/>
</dbReference>
<dbReference type="InterPro" id="IPR003395">
    <property type="entry name" value="RecF/RecN/SMC_N"/>
</dbReference>
<name>A0A6P3WQN0_DINQU</name>
<dbReference type="SUPFAM" id="SSF75553">
    <property type="entry name" value="Smc hinge domain"/>
    <property type="match status" value="1"/>
</dbReference>
<evidence type="ECO:0000256" key="7">
    <source>
        <dbReference type="ARBA" id="ARBA00023054"/>
    </source>
</evidence>
<evidence type="ECO:0000256" key="6">
    <source>
        <dbReference type="ARBA" id="ARBA00022840"/>
    </source>
</evidence>
<evidence type="ECO:0000256" key="8">
    <source>
        <dbReference type="ARBA" id="ARBA00023067"/>
    </source>
</evidence>
<keyword evidence="8" id="KW-0226">DNA condensation</keyword>
<gene>
    <name evidence="16" type="primary">LOC106741144</name>
</gene>
<dbReference type="GeneID" id="106741144"/>
<dbReference type="InterPro" id="IPR024704">
    <property type="entry name" value="SMC"/>
</dbReference>
<protein>
    <recommendedName>
        <fullName evidence="12">Structural maintenance of chromosomes protein</fullName>
    </recommendedName>
</protein>
<dbReference type="KEGG" id="dqu:106741144"/>
<evidence type="ECO:0000313" key="16">
    <source>
        <dbReference type="RefSeq" id="XP_014468336.1"/>
    </source>
</evidence>
<dbReference type="GO" id="GO:0016887">
    <property type="term" value="F:ATP hydrolysis activity"/>
    <property type="evidence" value="ECO:0007669"/>
    <property type="project" value="InterPro"/>
</dbReference>
<dbReference type="PANTHER" id="PTHR43977">
    <property type="entry name" value="STRUCTURAL MAINTENANCE OF CHROMOSOMES PROTEIN 3"/>
    <property type="match status" value="1"/>
</dbReference>
<dbReference type="GO" id="GO:0005524">
    <property type="term" value="F:ATP binding"/>
    <property type="evidence" value="ECO:0007669"/>
    <property type="project" value="UniProtKB-KW"/>
</dbReference>
<comment type="function">
    <text evidence="11">Central component of the condensin complex, a complex required for conversion of interphase chromatin into mitotic-like condense chromosomes. The condensin complex probably introduces positive supercoils into relaxed DNA in the presence of type I topoisomerases and converts nicked DNA into positive knotted forms in the presence of type II topoisomerases.</text>
</comment>
<dbReference type="SMART" id="SM00968">
    <property type="entry name" value="SMC_hinge"/>
    <property type="match status" value="1"/>
</dbReference>
<evidence type="ECO:0000256" key="13">
    <source>
        <dbReference type="SAM" id="Coils"/>
    </source>
</evidence>
<feature type="coiled-coil region" evidence="13">
    <location>
        <begin position="678"/>
        <end position="711"/>
    </location>
</feature>
<dbReference type="RefSeq" id="XP_014468336.1">
    <property type="nucleotide sequence ID" value="XM_014612850.1"/>
</dbReference>
<dbReference type="InterPro" id="IPR027120">
    <property type="entry name" value="Smc2_ABC"/>
</dbReference>
<dbReference type="FunFam" id="1.20.1060.20:FF:000005">
    <property type="entry name" value="Structural maintenance of chromosomes 2"/>
    <property type="match status" value="1"/>
</dbReference>
<keyword evidence="5" id="KW-0498">Mitosis</keyword>
<dbReference type="CTD" id="10592"/>
<keyword evidence="3" id="KW-0132">Cell division</keyword>
<keyword evidence="6" id="KW-0067">ATP-binding</keyword>
<sequence length="1177" mass="135440">MYIKSMVLEGFKSYGKRIEINGFDKEFNAITGFNGSGKSNVLDAICFVLGITNLGQVRATSLQDLVYKSGQAGIKKASVTITFDNCDTESSPMGYEHHEEIVITRQVVIGGKNKYMINGTNVQNKRVQDLFCSVQLNVNNPHFLIMQGRITKVLNMKPVEILSMLEEAAGTKMYEKKKQSALLTIEKKDKKLKEINYILREEIAPKLEKLKEERIQYVEFQRIERELEHSKRIYFAWKYVAALHNSEKAEENVKIVQDNIESKLKAITDGENEIKSIEAKHAEILEKRESEKADKLKTLEHELQEYEKKQIQLSAEVNSNKENVKAAIKTMEQTKINIEDDRKAFALKEKELEKVGSLFQKLKDMDQKDAEAVLEAQEKYQKISSGLLESEDGENATLEQQLISAKQCMIQAQTELKQCEMTLNHNKQQLNKKQRDMHSTENEYKKHIMDLEKKEKELKNLGNELERLNYKDNHTADLREQRNTLIADIRSLRESIDQFETRHPQTRFEYQKPEPNFNANSVKGTVCKLFHVKDKKAAYALEVAAGGKLYNVIVDAETTSKKILQHGQLQHRVTFIPLNRVSGRLMDRQTIDLAEKLVGKENVQPALSLIDFPNEIMPAMTWVFGQIFVCKDMESAKKIAFHERIMKKCVTLEGDLFDPAGTLSGGARAKSGSIILKLEELKETQNELNNKEHLLRNVDAALSNVEKIAEKYSLLKQRYDLLTYEIGIVRQRLEQTTYHKIKEEMDSLSAAIEELTQRMTTAKSSEKESLKRAKDIELKLKDAVNIREKQLKDAENQLNALKKKAEQSHKEWQKREQEAETLELEIKELRKTIESGNEQLLQAEKESNMFKEKGKVLEEKLKEVKTKVNELQNDVKEQKDAITKQNKNLQKLVAKKEDIIKQNKNFELDIKKLNHEINDIKKNAENCRHKVSEFTKKYQWIEEEKAFFGQKGGIYDFEVNKPDEVEPRIQHLQGIHEKLSRNINARSINLLDKEEEQYNDTMKKKKIVENDKIKILETIKHLDEKKKDILVKAWEQVNKDFGSIFGTLLPGANAKLEPPSNETIMDGLEVKIGFSGIWKESLGELSGGQRSLVALSLVLAMLLYKPAPLYILDEVDAALDLSHTENIGIMLKRHFKCSQFIVVSLKDGMFNNANVLFTTRFIDGMSTICRTEKIRSK</sequence>
<comment type="subcellular location">
    <subcellularLocation>
        <location evidence="1 12">Nucleus</location>
    </subcellularLocation>
</comment>
<feature type="domain" description="SMC hinge" evidence="14">
    <location>
        <begin position="520"/>
        <end position="640"/>
    </location>
</feature>
<dbReference type="CDD" id="cd03273">
    <property type="entry name" value="ABC_SMC2_euk"/>
    <property type="match status" value="1"/>
</dbReference>
<evidence type="ECO:0000256" key="3">
    <source>
        <dbReference type="ARBA" id="ARBA00022618"/>
    </source>
</evidence>
<evidence type="ECO:0000256" key="9">
    <source>
        <dbReference type="ARBA" id="ARBA00023242"/>
    </source>
</evidence>
<dbReference type="GO" id="GO:0000793">
    <property type="term" value="C:condensed chromosome"/>
    <property type="evidence" value="ECO:0007669"/>
    <property type="project" value="UniProtKB-ARBA"/>
</dbReference>
<dbReference type="InterPro" id="IPR010935">
    <property type="entry name" value="SMC_hinge"/>
</dbReference>
<dbReference type="Proteomes" id="UP000515204">
    <property type="component" value="Unplaced"/>
</dbReference>
<keyword evidence="7 13" id="KW-0175">Coiled coil</keyword>